<dbReference type="AlphaFoldDB" id="A0A5E7Q8Q9"/>
<evidence type="ECO:0000313" key="1">
    <source>
        <dbReference type="EMBL" id="VVP58224.1"/>
    </source>
</evidence>
<name>A0A5E7Q8Q9_PSEFL</name>
<accession>A0A5E7Q8Q9</accession>
<evidence type="ECO:0000313" key="2">
    <source>
        <dbReference type="Proteomes" id="UP000375525"/>
    </source>
</evidence>
<gene>
    <name evidence="1" type="ORF">PS880_05895</name>
</gene>
<reference evidence="1 2" key="1">
    <citation type="submission" date="2019-09" db="EMBL/GenBank/DDBJ databases">
        <authorList>
            <person name="Chandra G."/>
            <person name="Truman W A."/>
        </authorList>
    </citation>
    <scope>NUCLEOTIDE SEQUENCE [LARGE SCALE GENOMIC DNA]</scope>
    <source>
        <strain evidence="1">PS880</strain>
    </source>
</reference>
<dbReference type="EMBL" id="CABVIH010000042">
    <property type="protein sequence ID" value="VVP58224.1"/>
    <property type="molecule type" value="Genomic_DNA"/>
</dbReference>
<sequence>MRNSLMTASLVHAGLRLYREAFDNPLDQHRSPALIFP</sequence>
<proteinExistence type="predicted"/>
<dbReference type="Proteomes" id="UP000375525">
    <property type="component" value="Unassembled WGS sequence"/>
</dbReference>
<protein>
    <submittedName>
        <fullName evidence="1">Uncharacterized protein</fullName>
    </submittedName>
</protein>
<organism evidence="1 2">
    <name type="scientific">Pseudomonas fluorescens</name>
    <dbReference type="NCBI Taxonomy" id="294"/>
    <lineage>
        <taxon>Bacteria</taxon>
        <taxon>Pseudomonadati</taxon>
        <taxon>Pseudomonadota</taxon>
        <taxon>Gammaproteobacteria</taxon>
        <taxon>Pseudomonadales</taxon>
        <taxon>Pseudomonadaceae</taxon>
        <taxon>Pseudomonas</taxon>
    </lineage>
</organism>